<name>A0ABU7DVV6_9TELE</name>
<protein>
    <submittedName>
        <fullName evidence="2">Uncharacterized protein</fullName>
    </submittedName>
</protein>
<feature type="region of interest" description="Disordered" evidence="1">
    <location>
        <begin position="94"/>
        <end position="142"/>
    </location>
</feature>
<evidence type="ECO:0000256" key="1">
    <source>
        <dbReference type="SAM" id="MobiDB-lite"/>
    </source>
</evidence>
<proteinExistence type="predicted"/>
<dbReference type="EMBL" id="JAHUTJ010036168">
    <property type="protein sequence ID" value="MED6278750.1"/>
    <property type="molecule type" value="Genomic_DNA"/>
</dbReference>
<accession>A0ABU7DVV6</accession>
<evidence type="ECO:0000313" key="3">
    <source>
        <dbReference type="Proteomes" id="UP001352852"/>
    </source>
</evidence>
<keyword evidence="3" id="KW-1185">Reference proteome</keyword>
<comment type="caution">
    <text evidence="2">The sequence shown here is derived from an EMBL/GenBank/DDBJ whole genome shotgun (WGS) entry which is preliminary data.</text>
</comment>
<evidence type="ECO:0000313" key="2">
    <source>
        <dbReference type="EMBL" id="MED6278750.1"/>
    </source>
</evidence>
<feature type="compositionally biased region" description="Polar residues" evidence="1">
    <location>
        <begin position="125"/>
        <end position="142"/>
    </location>
</feature>
<gene>
    <name evidence="2" type="ORF">CHARACLAT_027138</name>
</gene>
<reference evidence="2 3" key="1">
    <citation type="submission" date="2021-06" db="EMBL/GenBank/DDBJ databases">
        <authorList>
            <person name="Palmer J.M."/>
        </authorList>
    </citation>
    <scope>NUCLEOTIDE SEQUENCE [LARGE SCALE GENOMIC DNA]</scope>
    <source>
        <strain evidence="2 3">CL_MEX2019</strain>
        <tissue evidence="2">Muscle</tissue>
    </source>
</reference>
<feature type="region of interest" description="Disordered" evidence="1">
    <location>
        <begin position="14"/>
        <end position="33"/>
    </location>
</feature>
<dbReference type="Proteomes" id="UP001352852">
    <property type="component" value="Unassembled WGS sequence"/>
</dbReference>
<sequence length="142" mass="15197">MSYGATWSSKEVQASCESSHSSSDGGDLYGNSHEHYIPLTQEQFGSTDDCESLIILCNPPRAAPNSIAFTSANAMETTLLYVCFHKHELHTETGLKEEAGVPGENPSHANSMQKDPRLGVEPTPSLLQGNSAPNCTTVQTGN</sequence>
<organism evidence="2 3">
    <name type="scientific">Characodon lateralis</name>
    <dbReference type="NCBI Taxonomy" id="208331"/>
    <lineage>
        <taxon>Eukaryota</taxon>
        <taxon>Metazoa</taxon>
        <taxon>Chordata</taxon>
        <taxon>Craniata</taxon>
        <taxon>Vertebrata</taxon>
        <taxon>Euteleostomi</taxon>
        <taxon>Actinopterygii</taxon>
        <taxon>Neopterygii</taxon>
        <taxon>Teleostei</taxon>
        <taxon>Neoteleostei</taxon>
        <taxon>Acanthomorphata</taxon>
        <taxon>Ovalentaria</taxon>
        <taxon>Atherinomorphae</taxon>
        <taxon>Cyprinodontiformes</taxon>
        <taxon>Goodeidae</taxon>
        <taxon>Characodon</taxon>
    </lineage>
</organism>